<dbReference type="InterPro" id="IPR010982">
    <property type="entry name" value="Lambda_DNA-bd_dom_sf"/>
</dbReference>
<dbReference type="CDD" id="cd01392">
    <property type="entry name" value="HTH_LacI"/>
    <property type="match status" value="1"/>
</dbReference>
<dbReference type="PROSITE" id="PS50943">
    <property type="entry name" value="HTH_CROC1"/>
    <property type="match status" value="1"/>
</dbReference>
<dbReference type="EMBL" id="JBJHQH010000022">
    <property type="protein sequence ID" value="MFK9094369.1"/>
    <property type="molecule type" value="Genomic_DNA"/>
</dbReference>
<feature type="domain" description="HTH lacI-type" evidence="4">
    <location>
        <begin position="2"/>
        <end position="56"/>
    </location>
</feature>
<keyword evidence="2" id="KW-0238">DNA-binding</keyword>
<keyword evidence="3" id="KW-0804">Transcription</keyword>
<dbReference type="InterPro" id="IPR028082">
    <property type="entry name" value="Peripla_BP_I"/>
</dbReference>
<evidence type="ECO:0000256" key="1">
    <source>
        <dbReference type="ARBA" id="ARBA00023015"/>
    </source>
</evidence>
<proteinExistence type="predicted"/>
<dbReference type="Gene3D" id="3.40.50.2300">
    <property type="match status" value="1"/>
</dbReference>
<protein>
    <submittedName>
        <fullName evidence="6">Extracellular solute-binding protein</fullName>
    </submittedName>
</protein>
<dbReference type="SUPFAM" id="SSF47413">
    <property type="entry name" value="lambda repressor-like DNA-binding domains"/>
    <property type="match status" value="1"/>
</dbReference>
<sequence length="725" mass="82508">MATILDIAKLAGVSHGTVSNVLNGKGNVSVKKIQLVEEAAKMLGYKINYTAKSLRSGATKSVSIILPSVESEEYSQMYEGLDKTLTELGYRTHLYTTYDLQHNENNILKEIAEVRVTGVVTISCLDDANDYYQELDIPRENIIFVNRKLNHAEKFVSFDFIQAGKGISEFLSKKDYKAIGIFSDQIKFSNEKQLIDSITDGLNQKIVKSVHSTFNQAYSKAFEFFTGEPLDVIITSSLSKANILKNANYWGSVGDIPQVLCLAPTQSAFDHKIIKYQQNYFLLGSKIAELLIKQVNDNQIMDPVIMFNNQGISKFTEVEKENSKINLKLLTIPSPTTDAINKLLPHFEKRTGIKVELSIQPYDEIYQILLNPAEYNYFDIIRMDMAWLAWFGKDVYQPLNKLDRNLDQIIDDYPSHIKHNYSEIEGISYAIPFDPSVQMLFYRKDLFESQKVKRMYYEKYKKQLTLPDDYESYNQLLQFFSRESDENSPTKYGTSTILERSEIIAAEFLTRYYADKGTLINKDGEMKLDNKKAIKSLKNYLKTVSLSQKLDANWWGEAVNSFARGETAMILGFMNHVSRIAHSDIGALIGFAPVPGRKPLLGGGVVGITQHSKKRKEAIRFLNWVNETEIAEQITLLGGTSTNQNLGDNQMIRMLYPWLEGAIHSNDTGIRDTKTKDGRRLNTRKIEQIIGESIKELLKDEEKIEIGVEKMNKRLAESKEILIQG</sequence>
<evidence type="ECO:0000313" key="7">
    <source>
        <dbReference type="Proteomes" id="UP001623041"/>
    </source>
</evidence>
<dbReference type="Pfam" id="PF01547">
    <property type="entry name" value="SBP_bac_1"/>
    <property type="match status" value="1"/>
</dbReference>
<reference evidence="6 7" key="1">
    <citation type="submission" date="2024-11" db="EMBL/GenBank/DDBJ databases">
        <authorList>
            <person name="Lucas J.A."/>
        </authorList>
    </citation>
    <scope>NUCLEOTIDE SEQUENCE [LARGE SCALE GENOMIC DNA]</scope>
    <source>
        <strain evidence="6 7">Z 5.4</strain>
    </source>
</reference>
<evidence type="ECO:0000259" key="4">
    <source>
        <dbReference type="PROSITE" id="PS50932"/>
    </source>
</evidence>
<dbReference type="Pfam" id="PF00356">
    <property type="entry name" value="LacI"/>
    <property type="match status" value="1"/>
</dbReference>
<dbReference type="PANTHER" id="PTHR30146">
    <property type="entry name" value="LACI-RELATED TRANSCRIPTIONAL REPRESSOR"/>
    <property type="match status" value="1"/>
</dbReference>
<dbReference type="InterPro" id="IPR000843">
    <property type="entry name" value="HTH_LacI"/>
</dbReference>
<evidence type="ECO:0000256" key="2">
    <source>
        <dbReference type="ARBA" id="ARBA00023125"/>
    </source>
</evidence>
<dbReference type="Gene3D" id="1.10.260.40">
    <property type="entry name" value="lambda repressor-like DNA-binding domains"/>
    <property type="match status" value="1"/>
</dbReference>
<name>A0ABW8RLI5_9BACI</name>
<keyword evidence="7" id="KW-1185">Reference proteome</keyword>
<feature type="domain" description="HTH cro/C1-type" evidence="5">
    <location>
        <begin position="3"/>
        <end position="39"/>
    </location>
</feature>
<dbReference type="InterPro" id="IPR006059">
    <property type="entry name" value="SBP"/>
</dbReference>
<dbReference type="RefSeq" id="WP_406582840.1">
    <property type="nucleotide sequence ID" value="NZ_JBJHQH010000022.1"/>
</dbReference>
<dbReference type="PROSITE" id="PS00356">
    <property type="entry name" value="HTH_LACI_1"/>
    <property type="match status" value="1"/>
</dbReference>
<evidence type="ECO:0000256" key="3">
    <source>
        <dbReference type="ARBA" id="ARBA00023163"/>
    </source>
</evidence>
<dbReference type="Gene3D" id="3.40.190.10">
    <property type="entry name" value="Periplasmic binding protein-like II"/>
    <property type="match status" value="2"/>
</dbReference>
<dbReference type="SUPFAM" id="SSF53850">
    <property type="entry name" value="Periplasmic binding protein-like II"/>
    <property type="match status" value="1"/>
</dbReference>
<comment type="caution">
    <text evidence="6">The sequence shown here is derived from an EMBL/GenBank/DDBJ whole genome shotgun (WGS) entry which is preliminary data.</text>
</comment>
<dbReference type="Proteomes" id="UP001623041">
    <property type="component" value="Unassembled WGS sequence"/>
</dbReference>
<evidence type="ECO:0000259" key="5">
    <source>
        <dbReference type="PROSITE" id="PS50943"/>
    </source>
</evidence>
<accession>A0ABW8RLI5</accession>
<dbReference type="PROSITE" id="PS50932">
    <property type="entry name" value="HTH_LACI_2"/>
    <property type="match status" value="1"/>
</dbReference>
<dbReference type="SMART" id="SM00354">
    <property type="entry name" value="HTH_LACI"/>
    <property type="match status" value="1"/>
</dbReference>
<evidence type="ECO:0000313" key="6">
    <source>
        <dbReference type="EMBL" id="MFK9094369.1"/>
    </source>
</evidence>
<dbReference type="InterPro" id="IPR001387">
    <property type="entry name" value="Cro/C1-type_HTH"/>
</dbReference>
<gene>
    <name evidence="6" type="ORF">ACJEBI_23215</name>
</gene>
<dbReference type="PANTHER" id="PTHR30146:SF109">
    <property type="entry name" value="HTH-TYPE TRANSCRIPTIONAL REGULATOR GALS"/>
    <property type="match status" value="1"/>
</dbReference>
<keyword evidence="1" id="KW-0805">Transcription regulation</keyword>
<dbReference type="SUPFAM" id="SSF53822">
    <property type="entry name" value="Periplasmic binding protein-like I"/>
    <property type="match status" value="1"/>
</dbReference>
<organism evidence="6 7">
    <name type="scientific">Bacillus salipaludis</name>
    <dbReference type="NCBI Taxonomy" id="2547811"/>
    <lineage>
        <taxon>Bacteria</taxon>
        <taxon>Bacillati</taxon>
        <taxon>Bacillota</taxon>
        <taxon>Bacilli</taxon>
        <taxon>Bacillales</taxon>
        <taxon>Bacillaceae</taxon>
        <taxon>Bacillus</taxon>
    </lineage>
</organism>